<feature type="modified residue" description="4-aspartylphosphate" evidence="3">
    <location>
        <position position="54"/>
    </location>
</feature>
<evidence type="ECO:0000313" key="6">
    <source>
        <dbReference type="EMBL" id="AWM34286.1"/>
    </source>
</evidence>
<dbReference type="GO" id="GO:0000160">
    <property type="term" value="P:phosphorelay signal transduction system"/>
    <property type="evidence" value="ECO:0007669"/>
    <property type="project" value="InterPro"/>
</dbReference>
<evidence type="ECO:0000259" key="4">
    <source>
        <dbReference type="PROSITE" id="PS50043"/>
    </source>
</evidence>
<evidence type="ECO:0000256" key="1">
    <source>
        <dbReference type="ARBA" id="ARBA00022553"/>
    </source>
</evidence>
<feature type="domain" description="HTH luxR-type" evidence="4">
    <location>
        <begin position="154"/>
        <end position="219"/>
    </location>
</feature>
<dbReference type="GO" id="GO:0006355">
    <property type="term" value="P:regulation of DNA-templated transcription"/>
    <property type="evidence" value="ECO:0007669"/>
    <property type="project" value="InterPro"/>
</dbReference>
<dbReference type="SMART" id="SM00448">
    <property type="entry name" value="REC"/>
    <property type="match status" value="1"/>
</dbReference>
<protein>
    <submittedName>
        <fullName evidence="6">DNA-binding response regulator</fullName>
    </submittedName>
</protein>
<dbReference type="InterPro" id="IPR001789">
    <property type="entry name" value="Sig_transdc_resp-reg_receiver"/>
</dbReference>
<dbReference type="CDD" id="cd06170">
    <property type="entry name" value="LuxR_C_like"/>
    <property type="match status" value="1"/>
</dbReference>
<keyword evidence="2 6" id="KW-0238">DNA-binding</keyword>
<dbReference type="GO" id="GO:0003677">
    <property type="term" value="F:DNA binding"/>
    <property type="evidence" value="ECO:0007669"/>
    <property type="project" value="UniProtKB-KW"/>
</dbReference>
<keyword evidence="7" id="KW-1185">Reference proteome</keyword>
<dbReference type="RefSeq" id="WP_109657327.1">
    <property type="nucleotide sequence ID" value="NZ_CP029145.1"/>
</dbReference>
<dbReference type="Pfam" id="PF00072">
    <property type="entry name" value="Response_reg"/>
    <property type="match status" value="1"/>
</dbReference>
<reference evidence="7" key="1">
    <citation type="submission" date="2018-04" db="EMBL/GenBank/DDBJ databases">
        <title>Complete genome of Antarctic heterotrophic bacterium Hymenobacter nivis.</title>
        <authorList>
            <person name="Terashima M."/>
        </authorList>
    </citation>
    <scope>NUCLEOTIDE SEQUENCE [LARGE SCALE GENOMIC DNA]</scope>
    <source>
        <strain evidence="7">NBRC 111535</strain>
    </source>
</reference>
<dbReference type="InterPro" id="IPR000792">
    <property type="entry name" value="Tscrpt_reg_LuxR_C"/>
</dbReference>
<dbReference type="EMBL" id="CP029145">
    <property type="protein sequence ID" value="AWM34286.1"/>
    <property type="molecule type" value="Genomic_DNA"/>
</dbReference>
<dbReference type="AlphaFoldDB" id="A0A2Z3GSB1"/>
<sequence length="222" mass="23741">MIRLFVVDDHSIVRNGLRALLAAEADLEVVGEASHGQELLDCLPTTPADVVLLDLAMPVLDGLATTARLRAEYPALRVLVLTMVAEPQRIGELFAAGAQGYLLKSTGQIELLAAIRAVAAGELYLCSELGLSLLHQLLAPAPAAHGPTAAALANSQRARRLTTRELEVLQLLAAGLTTNEIAAKLFTSKRTVETHRQHILEKTQTKNTAALIHRAVTEGLLD</sequence>
<dbReference type="SMART" id="SM00421">
    <property type="entry name" value="HTH_LUXR"/>
    <property type="match status" value="1"/>
</dbReference>
<evidence type="ECO:0000313" key="7">
    <source>
        <dbReference type="Proteomes" id="UP000245999"/>
    </source>
</evidence>
<dbReference type="CDD" id="cd17535">
    <property type="entry name" value="REC_NarL-like"/>
    <property type="match status" value="1"/>
</dbReference>
<dbReference type="InterPro" id="IPR058245">
    <property type="entry name" value="NreC/VraR/RcsB-like_REC"/>
</dbReference>
<dbReference type="InterPro" id="IPR011006">
    <property type="entry name" value="CheY-like_superfamily"/>
</dbReference>
<feature type="domain" description="Response regulatory" evidence="5">
    <location>
        <begin position="3"/>
        <end position="119"/>
    </location>
</feature>
<dbReference type="KEGG" id="hnv:DDQ68_16740"/>
<dbReference type="SUPFAM" id="SSF52172">
    <property type="entry name" value="CheY-like"/>
    <property type="match status" value="1"/>
</dbReference>
<evidence type="ECO:0000259" key="5">
    <source>
        <dbReference type="PROSITE" id="PS50110"/>
    </source>
</evidence>
<accession>A0A2Z3GSB1</accession>
<organism evidence="6 7">
    <name type="scientific">Hymenobacter nivis</name>
    <dbReference type="NCBI Taxonomy" id="1850093"/>
    <lineage>
        <taxon>Bacteria</taxon>
        <taxon>Pseudomonadati</taxon>
        <taxon>Bacteroidota</taxon>
        <taxon>Cytophagia</taxon>
        <taxon>Cytophagales</taxon>
        <taxon>Hymenobacteraceae</taxon>
        <taxon>Hymenobacter</taxon>
    </lineage>
</organism>
<gene>
    <name evidence="6" type="ORF">DDQ68_16740</name>
</gene>
<proteinExistence type="predicted"/>
<evidence type="ECO:0000256" key="2">
    <source>
        <dbReference type="ARBA" id="ARBA00023125"/>
    </source>
</evidence>
<dbReference type="PRINTS" id="PR00038">
    <property type="entry name" value="HTHLUXR"/>
</dbReference>
<dbReference type="PROSITE" id="PS50043">
    <property type="entry name" value="HTH_LUXR_2"/>
    <property type="match status" value="1"/>
</dbReference>
<name>A0A2Z3GSB1_9BACT</name>
<dbReference type="Pfam" id="PF00196">
    <property type="entry name" value="GerE"/>
    <property type="match status" value="1"/>
</dbReference>
<dbReference type="PROSITE" id="PS50110">
    <property type="entry name" value="RESPONSE_REGULATORY"/>
    <property type="match status" value="1"/>
</dbReference>
<dbReference type="InterPro" id="IPR016032">
    <property type="entry name" value="Sig_transdc_resp-reg_C-effctor"/>
</dbReference>
<dbReference type="SUPFAM" id="SSF46894">
    <property type="entry name" value="C-terminal effector domain of the bipartite response regulators"/>
    <property type="match status" value="1"/>
</dbReference>
<dbReference type="PANTHER" id="PTHR43214:SF43">
    <property type="entry name" value="TWO-COMPONENT RESPONSE REGULATOR"/>
    <property type="match status" value="1"/>
</dbReference>
<dbReference type="Gene3D" id="3.40.50.2300">
    <property type="match status" value="1"/>
</dbReference>
<keyword evidence="1 3" id="KW-0597">Phosphoprotein</keyword>
<dbReference type="InterPro" id="IPR039420">
    <property type="entry name" value="WalR-like"/>
</dbReference>
<dbReference type="Proteomes" id="UP000245999">
    <property type="component" value="Chromosome"/>
</dbReference>
<dbReference type="PANTHER" id="PTHR43214">
    <property type="entry name" value="TWO-COMPONENT RESPONSE REGULATOR"/>
    <property type="match status" value="1"/>
</dbReference>
<dbReference type="OrthoDB" id="9797341at2"/>
<evidence type="ECO:0000256" key="3">
    <source>
        <dbReference type="PROSITE-ProRule" id="PRU00169"/>
    </source>
</evidence>